<feature type="domain" description="Wall-associated receptor kinase C-terminal" evidence="3">
    <location>
        <begin position="5"/>
        <end position="51"/>
    </location>
</feature>
<proteinExistence type="predicted"/>
<comment type="subcellular location">
    <subcellularLocation>
        <location evidence="1">Membrane</location>
        <topology evidence="1">Single-pass type I membrane protein</topology>
    </subcellularLocation>
</comment>
<dbReference type="EMBL" id="GL348714">
    <property type="protein sequence ID" value="EFH64821.1"/>
    <property type="molecule type" value="Genomic_DNA"/>
</dbReference>
<dbReference type="AlphaFoldDB" id="D7KUW8"/>
<dbReference type="Gramene" id="scaffold_201485.1">
    <property type="protein sequence ID" value="scaffold_201485.1"/>
    <property type="gene ID" value="scaffold_201485.1"/>
</dbReference>
<evidence type="ECO:0000313" key="5">
    <source>
        <dbReference type="Proteomes" id="UP000008694"/>
    </source>
</evidence>
<dbReference type="Proteomes" id="UP000008694">
    <property type="component" value="Unassembled WGS sequence"/>
</dbReference>
<dbReference type="Pfam" id="PF14380">
    <property type="entry name" value="WAK_assoc"/>
    <property type="match status" value="1"/>
</dbReference>
<evidence type="ECO:0000256" key="1">
    <source>
        <dbReference type="ARBA" id="ARBA00004479"/>
    </source>
</evidence>
<keyword evidence="5" id="KW-1185">Reference proteome</keyword>
<evidence type="ECO:0000256" key="2">
    <source>
        <dbReference type="ARBA" id="ARBA00023180"/>
    </source>
</evidence>
<sequence length="80" mass="9195">MERTPTLDNLKKALEEGFKLGLNKDCSMCIESGGSCGYNQVSRRFVCYCEGWTHNHICDRLFWGLSSQERTGALFCLYFK</sequence>
<evidence type="ECO:0000259" key="3">
    <source>
        <dbReference type="Pfam" id="PF14380"/>
    </source>
</evidence>
<gene>
    <name evidence="4" type="ORF">ARALYDRAFT_894411</name>
</gene>
<evidence type="ECO:0000313" key="4">
    <source>
        <dbReference type="EMBL" id="EFH64821.1"/>
    </source>
</evidence>
<reference evidence="5" key="1">
    <citation type="journal article" date="2011" name="Nat. Genet.">
        <title>The Arabidopsis lyrata genome sequence and the basis of rapid genome size change.</title>
        <authorList>
            <person name="Hu T.T."/>
            <person name="Pattyn P."/>
            <person name="Bakker E.G."/>
            <person name="Cao J."/>
            <person name="Cheng J.-F."/>
            <person name="Clark R.M."/>
            <person name="Fahlgren N."/>
            <person name="Fawcett J.A."/>
            <person name="Grimwood J."/>
            <person name="Gundlach H."/>
            <person name="Haberer G."/>
            <person name="Hollister J.D."/>
            <person name="Ossowski S."/>
            <person name="Ottilar R.P."/>
            <person name="Salamov A.A."/>
            <person name="Schneeberger K."/>
            <person name="Spannagl M."/>
            <person name="Wang X."/>
            <person name="Yang L."/>
            <person name="Nasrallah M.E."/>
            <person name="Bergelson J."/>
            <person name="Carrington J.C."/>
            <person name="Gaut B.S."/>
            <person name="Schmutz J."/>
            <person name="Mayer K.F.X."/>
            <person name="Van de Peer Y."/>
            <person name="Grigoriev I.V."/>
            <person name="Nordborg M."/>
            <person name="Weigel D."/>
            <person name="Guo Y.-L."/>
        </authorList>
    </citation>
    <scope>NUCLEOTIDE SEQUENCE [LARGE SCALE GENOMIC DNA]</scope>
    <source>
        <strain evidence="5">cv. MN47</strain>
    </source>
</reference>
<dbReference type="InterPro" id="IPR032872">
    <property type="entry name" value="WAK_assoc_C"/>
</dbReference>
<name>D7KUW8_ARALL</name>
<dbReference type="HOGENOM" id="CLU_2797427_0_0_1"/>
<dbReference type="eggNOG" id="KOG1187">
    <property type="taxonomic scope" value="Eukaryota"/>
</dbReference>
<keyword evidence="2" id="KW-0325">Glycoprotein</keyword>
<protein>
    <recommendedName>
        <fullName evidence="3">Wall-associated receptor kinase C-terminal domain-containing protein</fullName>
    </recommendedName>
</protein>
<dbReference type="GO" id="GO:0016020">
    <property type="term" value="C:membrane"/>
    <property type="evidence" value="ECO:0007669"/>
    <property type="project" value="UniProtKB-SubCell"/>
</dbReference>
<accession>D7KUW8</accession>
<organism evidence="5">
    <name type="scientific">Arabidopsis lyrata subsp. lyrata</name>
    <name type="common">Lyre-leaved rock-cress</name>
    <dbReference type="NCBI Taxonomy" id="81972"/>
    <lineage>
        <taxon>Eukaryota</taxon>
        <taxon>Viridiplantae</taxon>
        <taxon>Streptophyta</taxon>
        <taxon>Embryophyta</taxon>
        <taxon>Tracheophyta</taxon>
        <taxon>Spermatophyta</taxon>
        <taxon>Magnoliopsida</taxon>
        <taxon>eudicotyledons</taxon>
        <taxon>Gunneridae</taxon>
        <taxon>Pentapetalae</taxon>
        <taxon>rosids</taxon>
        <taxon>malvids</taxon>
        <taxon>Brassicales</taxon>
        <taxon>Brassicaceae</taxon>
        <taxon>Camelineae</taxon>
        <taxon>Arabidopsis</taxon>
    </lineage>
</organism>